<dbReference type="VEuPathDB" id="FungiDB:FUN_012063"/>
<name>A0A2I1FTT3_9GLOM</name>
<evidence type="ECO:0000313" key="2">
    <source>
        <dbReference type="EMBL" id="PKY37795.1"/>
    </source>
</evidence>
<proteinExistence type="predicted"/>
<evidence type="ECO:0000256" key="1">
    <source>
        <dbReference type="SAM" id="MobiDB-lite"/>
    </source>
</evidence>
<dbReference type="VEuPathDB" id="FungiDB:RhiirFUN_016406"/>
<comment type="caution">
    <text evidence="2">The sequence shown here is derived from an EMBL/GenBank/DDBJ whole genome shotgun (WGS) entry which is preliminary data.</text>
</comment>
<keyword evidence="3" id="KW-1185">Reference proteome</keyword>
<organism evidence="2 3">
    <name type="scientific">Rhizophagus irregularis</name>
    <dbReference type="NCBI Taxonomy" id="588596"/>
    <lineage>
        <taxon>Eukaryota</taxon>
        <taxon>Fungi</taxon>
        <taxon>Fungi incertae sedis</taxon>
        <taxon>Mucoromycota</taxon>
        <taxon>Glomeromycotina</taxon>
        <taxon>Glomeromycetes</taxon>
        <taxon>Glomerales</taxon>
        <taxon>Glomeraceae</taxon>
        <taxon>Rhizophagus</taxon>
    </lineage>
</organism>
<protein>
    <submittedName>
        <fullName evidence="2">Uncharacterized protein</fullName>
    </submittedName>
</protein>
<sequence length="247" mass="28598">MDDNDKKGIGERRTVASPASSNTAQLWTEKYRQNLGYFVRNDQMTALLIAGSTRIVTNTRDNVIELNDCPNRGNNRRYERRMNKLGNEYDDYSEDDCKEREMFPAQNGRPRKWHDLREGARGPTYPQWRSNVIKVEINPPGFEWFSTTQQHKVSYCLGRRIIKERGTVIVREEGIHFSDSWAIELDEISGNSTRVTVTEKLMFYTTIYVYHILDHVAKSVCPHVAKPIQLIKKTIVPIVCICNDINA</sequence>
<feature type="compositionally biased region" description="Basic and acidic residues" evidence="1">
    <location>
        <begin position="1"/>
        <end position="14"/>
    </location>
</feature>
<feature type="region of interest" description="Disordered" evidence="1">
    <location>
        <begin position="1"/>
        <end position="22"/>
    </location>
</feature>
<accession>A0A2I1FTT3</accession>
<reference evidence="2 3" key="1">
    <citation type="submission" date="2015-10" db="EMBL/GenBank/DDBJ databases">
        <title>Genome analyses suggest a sexual origin of heterokaryosis in a supposedly ancient asexual fungus.</title>
        <authorList>
            <person name="Ropars J."/>
            <person name="Sedzielewska K."/>
            <person name="Noel J."/>
            <person name="Charron P."/>
            <person name="Farinelli L."/>
            <person name="Marton T."/>
            <person name="Kruger M."/>
            <person name="Pelin A."/>
            <person name="Brachmann A."/>
            <person name="Corradi N."/>
        </authorList>
    </citation>
    <scope>NUCLEOTIDE SEQUENCE [LARGE SCALE GENOMIC DNA]</scope>
    <source>
        <strain evidence="2 3">A4</strain>
    </source>
</reference>
<dbReference type="AlphaFoldDB" id="A0A2I1FTT3"/>
<dbReference type="VEuPathDB" id="FungiDB:RhiirA1_509541"/>
<gene>
    <name evidence="2" type="ORF">RhiirA4_450702</name>
</gene>
<dbReference type="VEuPathDB" id="FungiDB:RhiirFUN_016407"/>
<evidence type="ECO:0000313" key="3">
    <source>
        <dbReference type="Proteomes" id="UP000234323"/>
    </source>
</evidence>
<dbReference type="Proteomes" id="UP000234323">
    <property type="component" value="Unassembled WGS sequence"/>
</dbReference>
<dbReference type="EMBL" id="LLXI01000010">
    <property type="protein sequence ID" value="PKY37795.1"/>
    <property type="molecule type" value="Genomic_DNA"/>
</dbReference>